<reference evidence="1 2" key="1">
    <citation type="submission" date="2023-07" db="EMBL/GenBank/DDBJ databases">
        <title>Genomic Encyclopedia of Type Strains, Phase IV (KMG-IV): sequencing the most valuable type-strain genomes for metagenomic binning, comparative biology and taxonomic classification.</title>
        <authorList>
            <person name="Goeker M."/>
        </authorList>
    </citation>
    <scope>NUCLEOTIDE SEQUENCE [LARGE SCALE GENOMIC DNA]</scope>
    <source>
        <strain evidence="1 2">DSM 19092</strain>
    </source>
</reference>
<evidence type="ECO:0008006" key="3">
    <source>
        <dbReference type="Google" id="ProtNLM"/>
    </source>
</evidence>
<evidence type="ECO:0000313" key="1">
    <source>
        <dbReference type="EMBL" id="MDQ0161017.1"/>
    </source>
</evidence>
<comment type="caution">
    <text evidence="1">The sequence shown here is derived from an EMBL/GenBank/DDBJ whole genome shotgun (WGS) entry which is preliminary data.</text>
</comment>
<dbReference type="EMBL" id="JAUSTR010000001">
    <property type="protein sequence ID" value="MDQ0161017.1"/>
    <property type="molecule type" value="Genomic_DNA"/>
</dbReference>
<protein>
    <recommendedName>
        <fullName evidence="3">YtzH-like protein</fullName>
    </recommendedName>
</protein>
<sequence>MQLNHEHQLMLLKDILSEQQSECCGTISEYEQLERLIQSLLANDAIHDHLKQSLKNIYQYSQKGKNSRDPAQHITEYDQHITNWIEDLNMFS</sequence>
<dbReference type="Proteomes" id="UP001225646">
    <property type="component" value="Unassembled WGS sequence"/>
</dbReference>
<evidence type="ECO:0000313" key="2">
    <source>
        <dbReference type="Proteomes" id="UP001225646"/>
    </source>
</evidence>
<dbReference type="Pfam" id="PF14165">
    <property type="entry name" value="YtzH"/>
    <property type="match status" value="1"/>
</dbReference>
<organism evidence="1 2">
    <name type="scientific">Aeribacillus alveayuensis</name>
    <dbReference type="NCBI Taxonomy" id="279215"/>
    <lineage>
        <taxon>Bacteria</taxon>
        <taxon>Bacillati</taxon>
        <taxon>Bacillota</taxon>
        <taxon>Bacilli</taxon>
        <taxon>Bacillales</taxon>
        <taxon>Bacillaceae</taxon>
        <taxon>Aeribacillus</taxon>
    </lineage>
</organism>
<proteinExistence type="predicted"/>
<dbReference type="InterPro" id="IPR025547">
    <property type="entry name" value="YtzH"/>
</dbReference>
<accession>A0ABT9VJ68</accession>
<gene>
    <name evidence="1" type="ORF">J2S06_000087</name>
</gene>
<name>A0ABT9VJ68_9BACI</name>
<keyword evidence="2" id="KW-1185">Reference proteome</keyword>
<dbReference type="RefSeq" id="WP_419150945.1">
    <property type="nucleotide sequence ID" value="NZ_JAUSTR010000001.1"/>
</dbReference>